<feature type="compositionally biased region" description="Polar residues" evidence="1">
    <location>
        <begin position="91"/>
        <end position="109"/>
    </location>
</feature>
<feature type="region of interest" description="Disordered" evidence="1">
    <location>
        <begin position="70"/>
        <end position="111"/>
    </location>
</feature>
<evidence type="ECO:0000256" key="1">
    <source>
        <dbReference type="SAM" id="MobiDB-lite"/>
    </source>
</evidence>
<evidence type="ECO:0000313" key="2">
    <source>
        <dbReference type="EMBL" id="OSS46237.1"/>
    </source>
</evidence>
<protein>
    <submittedName>
        <fullName evidence="2">Uncharacterized protein</fullName>
    </submittedName>
</protein>
<dbReference type="AlphaFoldDB" id="A0A1Y2LSM9"/>
<proteinExistence type="predicted"/>
<dbReference type="InParanoid" id="A0A1Y2LSM9"/>
<dbReference type="Proteomes" id="UP000193240">
    <property type="component" value="Unassembled WGS sequence"/>
</dbReference>
<dbReference type="EMBL" id="KZ107852">
    <property type="protein sequence ID" value="OSS46237.1"/>
    <property type="molecule type" value="Genomic_DNA"/>
</dbReference>
<gene>
    <name evidence="2" type="ORF">B5807_08198</name>
</gene>
<accession>A0A1Y2LSM9</accession>
<reference evidence="2 3" key="1">
    <citation type="journal article" date="2017" name="Genome Announc.">
        <title>Genome sequence of the saprophytic ascomycete Epicoccum nigrum ICMP 19927 strain isolated from New Zealand.</title>
        <authorList>
            <person name="Fokin M."/>
            <person name="Fleetwood D."/>
            <person name="Weir B.S."/>
            <person name="Villas-Boas S.G."/>
        </authorList>
    </citation>
    <scope>NUCLEOTIDE SEQUENCE [LARGE SCALE GENOMIC DNA]</scope>
    <source>
        <strain evidence="2 3">ICMP 19927</strain>
    </source>
</reference>
<evidence type="ECO:0000313" key="3">
    <source>
        <dbReference type="Proteomes" id="UP000193240"/>
    </source>
</evidence>
<sequence>MATLFGQLSPKGSPVFIDGCPGFARGDAAWADLSLVVCCSAAHIVAGLSCVRPVTRVLSHVRRDPGRVAQALSLSPSRSHRASERSLLSEKASNFSTTYGRSPAPSSDRTCCKQRGPPALLQRRRPPLLAPCCIRERVRQVVFFFSLTSVVGAVRTLVHTARVLHLSLAYTACTRSLAAPPVQPTAASGRSFRAPPLHIICPSRQSILSAGLLAWDITTRSNGMYLTSSPPHRDAKALQDNNPPIQVPCALRPLLLQPLPALTV</sequence>
<keyword evidence="3" id="KW-1185">Reference proteome</keyword>
<name>A0A1Y2LSM9_EPING</name>
<organism evidence="2 3">
    <name type="scientific">Epicoccum nigrum</name>
    <name type="common">Soil fungus</name>
    <name type="synonym">Epicoccum purpurascens</name>
    <dbReference type="NCBI Taxonomy" id="105696"/>
    <lineage>
        <taxon>Eukaryota</taxon>
        <taxon>Fungi</taxon>
        <taxon>Dikarya</taxon>
        <taxon>Ascomycota</taxon>
        <taxon>Pezizomycotina</taxon>
        <taxon>Dothideomycetes</taxon>
        <taxon>Pleosporomycetidae</taxon>
        <taxon>Pleosporales</taxon>
        <taxon>Pleosporineae</taxon>
        <taxon>Didymellaceae</taxon>
        <taxon>Epicoccum</taxon>
    </lineage>
</organism>